<proteinExistence type="predicted"/>
<evidence type="ECO:0000313" key="3">
    <source>
        <dbReference type="Proteomes" id="UP001497516"/>
    </source>
</evidence>
<dbReference type="PANTHER" id="PTHR47483">
    <property type="entry name" value="BETA-ARABINOFURANOSYLTRANSFERASE RAY1"/>
    <property type="match status" value="1"/>
</dbReference>
<evidence type="ECO:0000259" key="1">
    <source>
        <dbReference type="Pfam" id="PF03407"/>
    </source>
</evidence>
<evidence type="ECO:0000313" key="2">
    <source>
        <dbReference type="EMBL" id="CAL1395207.1"/>
    </source>
</evidence>
<keyword evidence="3" id="KW-1185">Reference proteome</keyword>
<feature type="domain" description="Nucleotide-diphospho-sugar transferase" evidence="1">
    <location>
        <begin position="73"/>
        <end position="292"/>
    </location>
</feature>
<dbReference type="Proteomes" id="UP001497516">
    <property type="component" value="Chromosome 6"/>
</dbReference>
<reference evidence="2 3" key="1">
    <citation type="submission" date="2024-04" db="EMBL/GenBank/DDBJ databases">
        <authorList>
            <person name="Fracassetti M."/>
        </authorList>
    </citation>
    <scope>NUCLEOTIDE SEQUENCE [LARGE SCALE GENOMIC DNA]</scope>
</reference>
<gene>
    <name evidence="2" type="ORF">LTRI10_LOCUS35654</name>
</gene>
<protein>
    <recommendedName>
        <fullName evidence="1">Nucleotide-diphospho-sugar transferase domain-containing protein</fullName>
    </recommendedName>
</protein>
<dbReference type="InterPro" id="IPR005069">
    <property type="entry name" value="Nucl-diP-sugar_transferase"/>
</dbReference>
<dbReference type="PANTHER" id="PTHR47483:SF1">
    <property type="entry name" value="BETA-ARABINOFURANOSYLTRANSFERASE RAY1"/>
    <property type="match status" value="1"/>
</dbReference>
<accession>A0AAV2FB74</accession>
<dbReference type="GO" id="GO:0016757">
    <property type="term" value="F:glycosyltransferase activity"/>
    <property type="evidence" value="ECO:0007669"/>
    <property type="project" value="InterPro"/>
</dbReference>
<sequence length="319" mass="35949">MGCVEHIKFSKSMLNCSVGVELRNLQPLGYQASLESLLAIAADETQTVVLAIAGYSYKDMLMSWVCRLRSLRITNFIICALDQETYEFSVLQGLPVFHDLSAPSNISFNDCHFGTNCFQKVTKVKSRIVMKILKMGYNVLLGDVDVYWFENPVQYVRSFGPTTLAQSDEYNQTGPINLPRRLNSGFSFARSNAPTIAAIEKVVNHASTSTLSEQPIFYDVLCGEGGLNRISDDRCLEPVTNVTVHFLDRNLFPNGAYLDLWEKPNVREACMNKSCFVLHNNWINGRLKKLERQVLSGLWEYDSSKRMHLSCITPNSSTS</sequence>
<organism evidence="2 3">
    <name type="scientific">Linum trigynum</name>
    <dbReference type="NCBI Taxonomy" id="586398"/>
    <lineage>
        <taxon>Eukaryota</taxon>
        <taxon>Viridiplantae</taxon>
        <taxon>Streptophyta</taxon>
        <taxon>Embryophyta</taxon>
        <taxon>Tracheophyta</taxon>
        <taxon>Spermatophyta</taxon>
        <taxon>Magnoliopsida</taxon>
        <taxon>eudicotyledons</taxon>
        <taxon>Gunneridae</taxon>
        <taxon>Pentapetalae</taxon>
        <taxon>rosids</taxon>
        <taxon>fabids</taxon>
        <taxon>Malpighiales</taxon>
        <taxon>Linaceae</taxon>
        <taxon>Linum</taxon>
    </lineage>
</organism>
<dbReference type="EMBL" id="OZ034819">
    <property type="protein sequence ID" value="CAL1395207.1"/>
    <property type="molecule type" value="Genomic_DNA"/>
</dbReference>
<dbReference type="AlphaFoldDB" id="A0AAV2FB74"/>
<name>A0AAV2FB74_9ROSI</name>
<dbReference type="InterPro" id="IPR044575">
    <property type="entry name" value="RAY1-like"/>
</dbReference>
<dbReference type="Pfam" id="PF03407">
    <property type="entry name" value="Nucleotid_trans"/>
    <property type="match status" value="1"/>
</dbReference>